<evidence type="ECO:0000256" key="5">
    <source>
        <dbReference type="ARBA" id="ARBA00006206"/>
    </source>
</evidence>
<dbReference type="GO" id="GO:0006006">
    <property type="term" value="P:glucose metabolic process"/>
    <property type="evidence" value="ECO:0007669"/>
    <property type="project" value="TreeGrafter"/>
</dbReference>
<comment type="catalytic activity">
    <reaction evidence="1 14">
        <text>alpha-D-glucose = beta-D-glucose</text>
        <dbReference type="Rhea" id="RHEA:10264"/>
        <dbReference type="ChEBI" id="CHEBI:15903"/>
        <dbReference type="ChEBI" id="CHEBI:17925"/>
        <dbReference type="EC" id="5.1.3.3"/>
    </reaction>
</comment>
<dbReference type="GO" id="GO:0004034">
    <property type="term" value="F:aldose 1-epimerase activity"/>
    <property type="evidence" value="ECO:0007669"/>
    <property type="project" value="UniProtKB-EC"/>
</dbReference>
<dbReference type="GO" id="GO:0033499">
    <property type="term" value="P:galactose catabolic process via UDP-galactose, Leloir pathway"/>
    <property type="evidence" value="ECO:0007669"/>
    <property type="project" value="TreeGrafter"/>
</dbReference>
<evidence type="ECO:0000256" key="6">
    <source>
        <dbReference type="ARBA" id="ARBA00011245"/>
    </source>
</evidence>
<organism evidence="18 19">
    <name type="scientific">Flavobacterium nackdongense</name>
    <dbReference type="NCBI Taxonomy" id="2547394"/>
    <lineage>
        <taxon>Bacteria</taxon>
        <taxon>Pseudomonadati</taxon>
        <taxon>Bacteroidota</taxon>
        <taxon>Flavobacteriia</taxon>
        <taxon>Flavobacteriales</taxon>
        <taxon>Flavobacteriaceae</taxon>
        <taxon>Flavobacterium</taxon>
    </lineage>
</organism>
<dbReference type="NCBIfam" id="NF008277">
    <property type="entry name" value="PRK11055.1"/>
    <property type="match status" value="1"/>
</dbReference>
<dbReference type="KEGG" id="fnk:E1750_07505"/>
<sequence>MKNTIVSNENFKKQIDNQEVALFNLKNKNGFVCQITNYGARIVSCFVPITDNSALDVVLGYDSIDDYLKDDFYLGVIAGRYANRIAKGRFMLDGTDYSLAVNNGENALHGGQKGFDKVVWKARLFANENDEECLELAYLSVDGEEGYPGNLTVKVNYSLTNKNEIRIDYTAETDAKTVINLTNHAYFNLKGAGEGLVTSHDLVLNADYFTPTDAGAIPTGEIRTVSNTPMDFRVPHKIGERIEDDYIELIQGIGYDHNWVLNKENDVLSQVATVSDSASRITMKVYSTEPGVQFYSGNYLNIQNGKNGKSYPKRSGFCLETQHFPDSPNHDNFPNTILNPNETYSQTTIYQFEVK</sequence>
<feature type="binding site" evidence="16">
    <location>
        <position position="256"/>
    </location>
    <ligand>
        <name>beta-D-galactose</name>
        <dbReference type="ChEBI" id="CHEBI:27667"/>
    </ligand>
</feature>
<feature type="active site" description="Proton donor" evidence="15">
    <location>
        <position position="184"/>
    </location>
</feature>
<keyword evidence="10" id="KW-0597">Phosphoprotein</keyword>
<dbReference type="AlphaFoldDB" id="A0A4P6YBN3"/>
<evidence type="ECO:0000256" key="14">
    <source>
        <dbReference type="PIRNR" id="PIRNR005096"/>
    </source>
</evidence>
<evidence type="ECO:0000256" key="3">
    <source>
        <dbReference type="ARBA" id="ARBA00004496"/>
    </source>
</evidence>
<evidence type="ECO:0000256" key="13">
    <source>
        <dbReference type="ARBA" id="ARBA00023277"/>
    </source>
</evidence>
<comment type="subcellular location">
    <subcellularLocation>
        <location evidence="3">Cytoplasm</location>
    </subcellularLocation>
</comment>
<comment type="subunit">
    <text evidence="6">Monomer.</text>
</comment>
<evidence type="ECO:0000256" key="1">
    <source>
        <dbReference type="ARBA" id="ARBA00001614"/>
    </source>
</evidence>
<dbReference type="PANTHER" id="PTHR10091:SF0">
    <property type="entry name" value="GALACTOSE MUTAROTASE"/>
    <property type="match status" value="1"/>
</dbReference>
<evidence type="ECO:0000256" key="11">
    <source>
        <dbReference type="ARBA" id="ARBA00022837"/>
    </source>
</evidence>
<dbReference type="CDD" id="cd09019">
    <property type="entry name" value="galactose_mutarotase_like"/>
    <property type="match status" value="1"/>
</dbReference>
<evidence type="ECO:0000256" key="15">
    <source>
        <dbReference type="PIRSR" id="PIRSR005096-1"/>
    </source>
</evidence>
<evidence type="ECO:0000256" key="8">
    <source>
        <dbReference type="ARBA" id="ARBA00014165"/>
    </source>
</evidence>
<dbReference type="FunFam" id="2.70.98.10:FF:000003">
    <property type="entry name" value="Aldose 1-epimerase"/>
    <property type="match status" value="1"/>
</dbReference>
<reference evidence="19" key="1">
    <citation type="submission" date="2019-03" db="EMBL/GenBank/DDBJ databases">
        <title>Flavobacterium sp.</title>
        <authorList>
            <person name="Kim H."/>
        </authorList>
    </citation>
    <scope>NUCLEOTIDE SEQUENCE [LARGE SCALE GENOMIC DNA]</scope>
    <source>
        <strain evidence="19">GS13</strain>
    </source>
</reference>
<comment type="similarity">
    <text evidence="5 14">Belongs to the aldose epimerase family.</text>
</comment>
<dbReference type="UniPathway" id="UPA00242"/>
<feature type="binding site" evidence="17">
    <location>
        <begin position="184"/>
        <end position="186"/>
    </location>
    <ligand>
        <name>beta-D-galactose</name>
        <dbReference type="ChEBI" id="CHEBI:27667"/>
    </ligand>
</feature>
<dbReference type="InterPro" id="IPR014718">
    <property type="entry name" value="GH-type_carb-bd"/>
</dbReference>
<evidence type="ECO:0000256" key="4">
    <source>
        <dbReference type="ARBA" id="ARBA00005028"/>
    </source>
</evidence>
<dbReference type="InterPro" id="IPR047215">
    <property type="entry name" value="Galactose_mutarotase-like"/>
</dbReference>
<dbReference type="InterPro" id="IPR015443">
    <property type="entry name" value="Aldose_1-epimerase"/>
</dbReference>
<dbReference type="InterPro" id="IPR008183">
    <property type="entry name" value="Aldose_1/G6P_1-epimerase"/>
</dbReference>
<evidence type="ECO:0000313" key="19">
    <source>
        <dbReference type="Proteomes" id="UP000291124"/>
    </source>
</evidence>
<comment type="pathway">
    <text evidence="4 14">Carbohydrate metabolism; hexose metabolism.</text>
</comment>
<evidence type="ECO:0000256" key="17">
    <source>
        <dbReference type="PIRSR" id="PIRSR005096-3"/>
    </source>
</evidence>
<evidence type="ECO:0000256" key="2">
    <source>
        <dbReference type="ARBA" id="ARBA00001913"/>
    </source>
</evidence>
<comment type="cofactor">
    <cofactor evidence="2">
        <name>Ca(2+)</name>
        <dbReference type="ChEBI" id="CHEBI:29108"/>
    </cofactor>
</comment>
<protein>
    <recommendedName>
        <fullName evidence="8 14">Aldose 1-epimerase</fullName>
        <ecNumber evidence="7 14">5.1.3.3</ecNumber>
    </recommendedName>
</protein>
<dbReference type="InterPro" id="IPR018052">
    <property type="entry name" value="Ald1_epimerase_CS"/>
</dbReference>
<accession>A0A4P6YBN3</accession>
<dbReference type="EMBL" id="CP037933">
    <property type="protein sequence ID" value="QBN20601.1"/>
    <property type="molecule type" value="Genomic_DNA"/>
</dbReference>
<dbReference type="GO" id="GO:0005737">
    <property type="term" value="C:cytoplasm"/>
    <property type="evidence" value="ECO:0007669"/>
    <property type="project" value="UniProtKB-SubCell"/>
</dbReference>
<feature type="active site" description="Proton acceptor" evidence="15">
    <location>
        <position position="320"/>
    </location>
</feature>
<dbReference type="Pfam" id="PF01263">
    <property type="entry name" value="Aldose_epim"/>
    <property type="match status" value="1"/>
</dbReference>
<dbReference type="Proteomes" id="UP000291124">
    <property type="component" value="Chromosome"/>
</dbReference>
<proteinExistence type="inferred from homology"/>
<dbReference type="PROSITE" id="PS00545">
    <property type="entry name" value="ALDOSE_1_EPIMERASE"/>
    <property type="match status" value="1"/>
</dbReference>
<dbReference type="EC" id="5.1.3.3" evidence="7 14"/>
<evidence type="ECO:0000256" key="9">
    <source>
        <dbReference type="ARBA" id="ARBA00022490"/>
    </source>
</evidence>
<name>A0A4P6YBN3_9FLAO</name>
<feature type="binding site" evidence="17">
    <location>
        <begin position="83"/>
        <end position="84"/>
    </location>
    <ligand>
        <name>beta-D-galactose</name>
        <dbReference type="ChEBI" id="CHEBI:27667"/>
    </ligand>
</feature>
<gene>
    <name evidence="18" type="ORF">E1750_07505</name>
</gene>
<keyword evidence="19" id="KW-1185">Reference proteome</keyword>
<keyword evidence="11" id="KW-0106">Calcium</keyword>
<keyword evidence="9" id="KW-0963">Cytoplasm</keyword>
<dbReference type="InterPro" id="IPR011013">
    <property type="entry name" value="Gal_mutarotase_sf_dom"/>
</dbReference>
<evidence type="ECO:0000256" key="12">
    <source>
        <dbReference type="ARBA" id="ARBA00023235"/>
    </source>
</evidence>
<dbReference type="GO" id="GO:0030246">
    <property type="term" value="F:carbohydrate binding"/>
    <property type="evidence" value="ECO:0007669"/>
    <property type="project" value="InterPro"/>
</dbReference>
<keyword evidence="13 14" id="KW-0119">Carbohydrate metabolism</keyword>
<dbReference type="Gene3D" id="2.70.98.10">
    <property type="match status" value="1"/>
</dbReference>
<evidence type="ECO:0000256" key="16">
    <source>
        <dbReference type="PIRSR" id="PIRSR005096-2"/>
    </source>
</evidence>
<dbReference type="PANTHER" id="PTHR10091">
    <property type="entry name" value="ALDOSE-1-EPIMERASE"/>
    <property type="match status" value="1"/>
</dbReference>
<keyword evidence="12 14" id="KW-0413">Isomerase</keyword>
<evidence type="ECO:0000313" key="18">
    <source>
        <dbReference type="EMBL" id="QBN20601.1"/>
    </source>
</evidence>
<dbReference type="PIRSF" id="PIRSF005096">
    <property type="entry name" value="GALM"/>
    <property type="match status" value="1"/>
</dbReference>
<dbReference type="SUPFAM" id="SSF74650">
    <property type="entry name" value="Galactose mutarotase-like"/>
    <property type="match status" value="1"/>
</dbReference>
<evidence type="ECO:0000256" key="7">
    <source>
        <dbReference type="ARBA" id="ARBA00013185"/>
    </source>
</evidence>
<dbReference type="OrthoDB" id="9779408at2"/>
<evidence type="ECO:0000256" key="10">
    <source>
        <dbReference type="ARBA" id="ARBA00022553"/>
    </source>
</evidence>